<keyword evidence="1" id="KW-0812">Transmembrane</keyword>
<keyword evidence="3" id="KW-1185">Reference proteome</keyword>
<reference evidence="2" key="1">
    <citation type="submission" date="2022-02" db="EMBL/GenBank/DDBJ databases">
        <title>Polaribacter sp. MSW13, isolated from seawater.</title>
        <authorList>
            <person name="Kristyanto S."/>
            <person name="Jung J."/>
            <person name="Jeon C.O."/>
        </authorList>
    </citation>
    <scope>NUCLEOTIDE SEQUENCE</scope>
    <source>
        <strain evidence="2">MSW13</strain>
    </source>
</reference>
<keyword evidence="1" id="KW-0472">Membrane</keyword>
<organism evidence="2 3">
    <name type="scientific">Polaribacter marinus</name>
    <dbReference type="NCBI Taxonomy" id="2916838"/>
    <lineage>
        <taxon>Bacteria</taxon>
        <taxon>Pseudomonadati</taxon>
        <taxon>Bacteroidota</taxon>
        <taxon>Flavobacteriia</taxon>
        <taxon>Flavobacteriales</taxon>
        <taxon>Flavobacteriaceae</taxon>
    </lineage>
</organism>
<keyword evidence="1" id="KW-1133">Transmembrane helix</keyword>
<dbReference type="RefSeq" id="WP_242179628.1">
    <property type="nucleotide sequence ID" value="NZ_JAKQYM010000029.1"/>
</dbReference>
<feature type="transmembrane region" description="Helical" evidence="1">
    <location>
        <begin position="7"/>
        <end position="25"/>
    </location>
</feature>
<sequence>MKGKHWIILLVIGIVWFFYWDPSYWSNNGYNLSSDPGRPGELSLTNSNNIVLAEFVSKIGGNEDYIIVESKSKKKTEYWIIKQKEENKKKEGPFNLNEFENRKIELSINDLEFEKNFKK</sequence>
<comment type="caution">
    <text evidence="2">The sequence shown here is derived from an EMBL/GenBank/DDBJ whole genome shotgun (WGS) entry which is preliminary data.</text>
</comment>
<evidence type="ECO:0000256" key="1">
    <source>
        <dbReference type="SAM" id="Phobius"/>
    </source>
</evidence>
<dbReference type="EMBL" id="JAKQYM010000029">
    <property type="protein sequence ID" value="MCI2230490.1"/>
    <property type="molecule type" value="Genomic_DNA"/>
</dbReference>
<proteinExistence type="predicted"/>
<name>A0A9X2AMR8_9FLAO</name>
<dbReference type="Proteomes" id="UP001139369">
    <property type="component" value="Unassembled WGS sequence"/>
</dbReference>
<dbReference type="AlphaFoldDB" id="A0A9X2AMR8"/>
<protein>
    <submittedName>
        <fullName evidence="2">DUF3997 domain-containing protein</fullName>
    </submittedName>
</protein>
<evidence type="ECO:0000313" key="3">
    <source>
        <dbReference type="Proteomes" id="UP001139369"/>
    </source>
</evidence>
<evidence type="ECO:0000313" key="2">
    <source>
        <dbReference type="EMBL" id="MCI2230490.1"/>
    </source>
</evidence>
<accession>A0A9X2AMR8</accession>
<gene>
    <name evidence="2" type="ORF">MC378_15020</name>
</gene>